<accession>A0AAD6ZAJ8</accession>
<organism evidence="3 4">
    <name type="scientific">Mycena albidolilacea</name>
    <dbReference type="NCBI Taxonomy" id="1033008"/>
    <lineage>
        <taxon>Eukaryota</taxon>
        <taxon>Fungi</taxon>
        <taxon>Dikarya</taxon>
        <taxon>Basidiomycota</taxon>
        <taxon>Agaricomycotina</taxon>
        <taxon>Agaricomycetes</taxon>
        <taxon>Agaricomycetidae</taxon>
        <taxon>Agaricales</taxon>
        <taxon>Marasmiineae</taxon>
        <taxon>Mycenaceae</taxon>
        <taxon>Mycena</taxon>
    </lineage>
</organism>
<reference evidence="3" key="1">
    <citation type="submission" date="2023-03" db="EMBL/GenBank/DDBJ databases">
        <title>Massive genome expansion in bonnet fungi (Mycena s.s.) driven by repeated elements and novel gene families across ecological guilds.</title>
        <authorList>
            <consortium name="Lawrence Berkeley National Laboratory"/>
            <person name="Harder C.B."/>
            <person name="Miyauchi S."/>
            <person name="Viragh M."/>
            <person name="Kuo A."/>
            <person name="Thoen E."/>
            <person name="Andreopoulos B."/>
            <person name="Lu D."/>
            <person name="Skrede I."/>
            <person name="Drula E."/>
            <person name="Henrissat B."/>
            <person name="Morin E."/>
            <person name="Kohler A."/>
            <person name="Barry K."/>
            <person name="LaButti K."/>
            <person name="Morin E."/>
            <person name="Salamov A."/>
            <person name="Lipzen A."/>
            <person name="Mereny Z."/>
            <person name="Hegedus B."/>
            <person name="Baldrian P."/>
            <person name="Stursova M."/>
            <person name="Weitz H."/>
            <person name="Taylor A."/>
            <person name="Grigoriev I.V."/>
            <person name="Nagy L.G."/>
            <person name="Martin F."/>
            <person name="Kauserud H."/>
        </authorList>
    </citation>
    <scope>NUCLEOTIDE SEQUENCE</scope>
    <source>
        <strain evidence="3">CBHHK002</strain>
    </source>
</reference>
<name>A0AAD6ZAJ8_9AGAR</name>
<feature type="compositionally biased region" description="Low complexity" evidence="1">
    <location>
        <begin position="136"/>
        <end position="145"/>
    </location>
</feature>
<feature type="region of interest" description="Disordered" evidence="1">
    <location>
        <begin position="60"/>
        <end position="168"/>
    </location>
</feature>
<feature type="non-terminal residue" evidence="3">
    <location>
        <position position="262"/>
    </location>
</feature>
<protein>
    <recommendedName>
        <fullName evidence="2">Retrovirus-related Pol polyprotein from transposon TNT 1-94-like beta-barrel domain-containing protein</fullName>
    </recommendedName>
</protein>
<dbReference type="EMBL" id="JARIHO010000066">
    <property type="protein sequence ID" value="KAJ7314678.1"/>
    <property type="molecule type" value="Genomic_DNA"/>
</dbReference>
<evidence type="ECO:0000256" key="1">
    <source>
        <dbReference type="SAM" id="MobiDB-lite"/>
    </source>
</evidence>
<comment type="caution">
    <text evidence="3">The sequence shown here is derived from an EMBL/GenBank/DDBJ whole genome shotgun (WGS) entry which is preliminary data.</text>
</comment>
<dbReference type="Proteomes" id="UP001218218">
    <property type="component" value="Unassembled WGS sequence"/>
</dbReference>
<dbReference type="InterPro" id="IPR054722">
    <property type="entry name" value="PolX-like_BBD"/>
</dbReference>
<evidence type="ECO:0000313" key="4">
    <source>
        <dbReference type="Proteomes" id="UP001218218"/>
    </source>
</evidence>
<keyword evidence="4" id="KW-1185">Reference proteome</keyword>
<evidence type="ECO:0000259" key="2">
    <source>
        <dbReference type="Pfam" id="PF22936"/>
    </source>
</evidence>
<evidence type="ECO:0000313" key="3">
    <source>
        <dbReference type="EMBL" id="KAJ7314678.1"/>
    </source>
</evidence>
<proteinExistence type="predicted"/>
<dbReference type="AlphaFoldDB" id="A0AAD6ZAJ8"/>
<sequence length="262" mass="29102">MKKPLDKEFLAFLLLHSLPTDLKWETFKTSTLNSVPAGVTLDFDDISERFIADAIRVDGDSAETPASESALKSKPSKPSKKAKSEKWCSFHRSTTHNTDECKSLAAQKSSKKDRKKGKRERQKAHRADDGSDSDSDSSSSSSSSSSEDEQAQFSAKAEKHKTRNHHVKVDKSLMTRIHAYLGTDLKPPELNILADSGASGDMTPHRKWFLPDTYKPLHPPCKVRFGDDSYVEAVGIGSILFKSRVTGKKIRLDKVLHVPSFS</sequence>
<dbReference type="Pfam" id="PF22936">
    <property type="entry name" value="Pol_BBD"/>
    <property type="match status" value="1"/>
</dbReference>
<feature type="compositionally biased region" description="Basic residues" evidence="1">
    <location>
        <begin position="109"/>
        <end position="124"/>
    </location>
</feature>
<gene>
    <name evidence="3" type="ORF">DFH08DRAFT_716378</name>
</gene>
<feature type="domain" description="Retrovirus-related Pol polyprotein from transposon TNT 1-94-like beta-barrel" evidence="2">
    <location>
        <begin position="193"/>
        <end position="261"/>
    </location>
</feature>